<organism evidence="1 2">
    <name type="scientific">Scheffersomyces spartinae</name>
    <dbReference type="NCBI Taxonomy" id="45513"/>
    <lineage>
        <taxon>Eukaryota</taxon>
        <taxon>Fungi</taxon>
        <taxon>Dikarya</taxon>
        <taxon>Ascomycota</taxon>
        <taxon>Saccharomycotina</taxon>
        <taxon>Pichiomycetes</taxon>
        <taxon>Debaryomycetaceae</taxon>
        <taxon>Scheffersomyces</taxon>
    </lineage>
</organism>
<protein>
    <submittedName>
        <fullName evidence="1">Uncharacterized protein</fullName>
    </submittedName>
</protein>
<gene>
    <name evidence="1" type="ORF">KQ657_001306</name>
</gene>
<evidence type="ECO:0000313" key="2">
    <source>
        <dbReference type="Proteomes" id="UP000790833"/>
    </source>
</evidence>
<dbReference type="Proteomes" id="UP000790833">
    <property type="component" value="Unassembled WGS sequence"/>
</dbReference>
<dbReference type="AlphaFoldDB" id="A0A9P7V7L0"/>
<keyword evidence="2" id="KW-1185">Reference proteome</keyword>
<reference evidence="1" key="1">
    <citation type="submission" date="2021-03" db="EMBL/GenBank/DDBJ databases">
        <authorList>
            <person name="Palmer J.M."/>
        </authorList>
    </citation>
    <scope>NUCLEOTIDE SEQUENCE</scope>
    <source>
        <strain evidence="1">ARV_011</strain>
    </source>
</reference>
<name>A0A9P7V7L0_9ASCO</name>
<evidence type="ECO:0000313" key="1">
    <source>
        <dbReference type="EMBL" id="KAG7192849.1"/>
    </source>
</evidence>
<dbReference type="EMBL" id="JAHMUF010000015">
    <property type="protein sequence ID" value="KAG7192849.1"/>
    <property type="molecule type" value="Genomic_DNA"/>
</dbReference>
<proteinExistence type="predicted"/>
<dbReference type="GeneID" id="66114680"/>
<dbReference type="OrthoDB" id="5582218at2759"/>
<sequence>MSLRLVPKNPDNGLQLIVDFKSTGLIGRNDDEEIIKRYLKTNHAYFDDGNNGNTYLEILSIKLLEAILPDFDSPLTSPLVLSFVSSLLGDLVLQKTLDVLSSPEFLIKQIYTQVLPRIKNRTKETALFISIKDRAKQMCLKLYNVIMASSSTTPSSIDLLRLQAFALVDLVTEFSTRQPLLASSLLFCRGIVELGTFTQQKVNAILISYLRGLVETLDIPGLSCTIMSALGEAIFNFRKENKGNEPMEDSPSFSEMMDSIAETFAKLAPSSFYYQEETSTDLNEFFRNRLQLLTYPELNKLVVLELLDMILGVLYPEITVK</sequence>
<comment type="caution">
    <text evidence="1">The sequence shown here is derived from an EMBL/GenBank/DDBJ whole genome shotgun (WGS) entry which is preliminary data.</text>
</comment>
<accession>A0A9P7V7L0</accession>
<dbReference type="RefSeq" id="XP_043048399.1">
    <property type="nucleotide sequence ID" value="XM_043192104.1"/>
</dbReference>